<keyword evidence="2" id="KW-0732">Signal</keyword>
<feature type="transmembrane region" description="Helical" evidence="1">
    <location>
        <begin position="322"/>
        <end position="344"/>
    </location>
</feature>
<sequence length="352" mass="40387">MKKKIAVLTVCLSIWTMLLFSNMANPMAPHSITGQLLPVSKVKVSSERIDIRIKRDTLEHDYQSHFTIVYHIQAAEAMNLPLLFLAYNLDGLQQVLVNQKQTEARTLDQPNATFPFLRRDNGSYEITYDSQQWRRVSLTDAFYFTARLKQGDNTVQVQYTASMGFDRRDILPKYEIDYLLFPSKYWSSFGPIDLYLHLEDNMEVAKQDIGIPEQQTTAMIHWIIRAAGARESFHIDLSPKTSIVAKAILWVSPNLLALIGSVALLFLHLRAIYRKYALGRNRFALSIGNLIVPASFYTFAWFWSGLANYLVNGAFEQRSRGFILMVVLTLPVLYLIYGLVLFLVDRSMRAKL</sequence>
<proteinExistence type="predicted"/>
<dbReference type="EMBL" id="LR590484">
    <property type="protein sequence ID" value="VTR41484.1"/>
    <property type="molecule type" value="Genomic_DNA"/>
</dbReference>
<dbReference type="KEGG" id="stha:NCTC11429_02528"/>
<evidence type="ECO:0000313" key="3">
    <source>
        <dbReference type="EMBL" id="VTR41484.1"/>
    </source>
</evidence>
<organism evidence="3 4">
    <name type="scientific">Sphingobacterium thalpophilum</name>
    <dbReference type="NCBI Taxonomy" id="259"/>
    <lineage>
        <taxon>Bacteria</taxon>
        <taxon>Pseudomonadati</taxon>
        <taxon>Bacteroidota</taxon>
        <taxon>Sphingobacteriia</taxon>
        <taxon>Sphingobacteriales</taxon>
        <taxon>Sphingobacteriaceae</taxon>
        <taxon>Sphingobacterium</taxon>
    </lineage>
</organism>
<gene>
    <name evidence="3" type="ORF">NCTC11429_02528</name>
</gene>
<dbReference type="Proteomes" id="UP000308196">
    <property type="component" value="Chromosome"/>
</dbReference>
<evidence type="ECO:0000256" key="1">
    <source>
        <dbReference type="SAM" id="Phobius"/>
    </source>
</evidence>
<keyword evidence="1" id="KW-0812">Transmembrane</keyword>
<feature type="signal peptide" evidence="2">
    <location>
        <begin position="1"/>
        <end position="24"/>
    </location>
</feature>
<reference evidence="3 4" key="1">
    <citation type="submission" date="2019-05" db="EMBL/GenBank/DDBJ databases">
        <authorList>
            <consortium name="Pathogen Informatics"/>
        </authorList>
    </citation>
    <scope>NUCLEOTIDE SEQUENCE [LARGE SCALE GENOMIC DNA]</scope>
    <source>
        <strain evidence="3 4">NCTC11429</strain>
    </source>
</reference>
<dbReference type="AlphaFoldDB" id="A0A4U9VE70"/>
<name>A0A4U9VE70_9SPHI</name>
<dbReference type="GeneID" id="78463236"/>
<accession>A0A4U9VE70</accession>
<keyword evidence="1" id="KW-0472">Membrane</keyword>
<protein>
    <submittedName>
        <fullName evidence="3">Uncharacterized protein</fullName>
    </submittedName>
</protein>
<feature type="chain" id="PRO_5020407021" evidence="2">
    <location>
        <begin position="25"/>
        <end position="352"/>
    </location>
</feature>
<evidence type="ECO:0000256" key="2">
    <source>
        <dbReference type="SAM" id="SignalP"/>
    </source>
</evidence>
<feature type="transmembrane region" description="Helical" evidence="1">
    <location>
        <begin position="247"/>
        <end position="271"/>
    </location>
</feature>
<keyword evidence="1" id="KW-1133">Transmembrane helix</keyword>
<feature type="transmembrane region" description="Helical" evidence="1">
    <location>
        <begin position="283"/>
        <end position="302"/>
    </location>
</feature>
<dbReference type="RefSeq" id="WP_138096808.1">
    <property type="nucleotide sequence ID" value="NZ_LR590484.1"/>
</dbReference>
<evidence type="ECO:0000313" key="4">
    <source>
        <dbReference type="Proteomes" id="UP000308196"/>
    </source>
</evidence>